<dbReference type="OMA" id="WSPELFI"/>
<name>A0A974DQN8_XENLA</name>
<dbReference type="EMBL" id="CM004468">
    <property type="protein sequence ID" value="OCT96354.1"/>
    <property type="molecule type" value="Genomic_DNA"/>
</dbReference>
<dbReference type="InterPro" id="IPR043522">
    <property type="entry name" value="DDIAS"/>
</dbReference>
<accession>A0A974DQN8</accession>
<evidence type="ECO:0000259" key="2">
    <source>
        <dbReference type="Pfam" id="PF08646"/>
    </source>
</evidence>
<feature type="region of interest" description="Disordered" evidence="1">
    <location>
        <begin position="606"/>
        <end position="625"/>
    </location>
</feature>
<feature type="domain" description="Replication factor A C-terminal" evidence="2">
    <location>
        <begin position="9"/>
        <end position="93"/>
    </location>
</feature>
<evidence type="ECO:0000256" key="1">
    <source>
        <dbReference type="SAM" id="MobiDB-lite"/>
    </source>
</evidence>
<dbReference type="PROSITE" id="PS51257">
    <property type="entry name" value="PROKAR_LIPOPROTEIN"/>
    <property type="match status" value="1"/>
</dbReference>
<proteinExistence type="predicted"/>
<dbReference type="InterPro" id="IPR012340">
    <property type="entry name" value="NA-bd_OB-fold"/>
</dbReference>
<dbReference type="AlphaFoldDB" id="A0A974DQN8"/>
<dbReference type="PANTHER" id="PTHR35537:SF1">
    <property type="entry name" value="DNA DAMAGE-INDUCED APOPTOSIS SUPPRESSOR PROTEIN"/>
    <property type="match status" value="1"/>
</dbReference>
<organism evidence="3 4">
    <name type="scientific">Xenopus laevis</name>
    <name type="common">African clawed frog</name>
    <dbReference type="NCBI Taxonomy" id="8355"/>
    <lineage>
        <taxon>Eukaryota</taxon>
        <taxon>Metazoa</taxon>
        <taxon>Chordata</taxon>
        <taxon>Craniata</taxon>
        <taxon>Vertebrata</taxon>
        <taxon>Euteleostomi</taxon>
        <taxon>Amphibia</taxon>
        <taxon>Batrachia</taxon>
        <taxon>Anura</taxon>
        <taxon>Pipoidea</taxon>
        <taxon>Pipidae</taxon>
        <taxon>Xenopodinae</taxon>
        <taxon>Xenopus</taxon>
        <taxon>Xenopus</taxon>
    </lineage>
</organism>
<feature type="region of interest" description="Disordered" evidence="1">
    <location>
        <begin position="420"/>
        <end position="450"/>
    </location>
</feature>
<dbReference type="GO" id="GO:0005634">
    <property type="term" value="C:nucleus"/>
    <property type="evidence" value="ECO:0007669"/>
    <property type="project" value="TreeGrafter"/>
</dbReference>
<feature type="compositionally biased region" description="Polar residues" evidence="1">
    <location>
        <begin position="420"/>
        <end position="447"/>
    </location>
</feature>
<dbReference type="GO" id="GO:0005737">
    <property type="term" value="C:cytoplasm"/>
    <property type="evidence" value="ECO:0007669"/>
    <property type="project" value="TreeGrafter"/>
</dbReference>
<evidence type="ECO:0000313" key="3">
    <source>
        <dbReference type="EMBL" id="OCT96354.1"/>
    </source>
</evidence>
<gene>
    <name evidence="3" type="ORF">XELAEV_18014030mg</name>
</gene>
<dbReference type="PANTHER" id="PTHR35537">
    <property type="entry name" value="DNA DAMAGE-INDUCIBLE APOPTOSIS SUPPRESSOR PROTEIN DDIAS"/>
    <property type="match status" value="1"/>
</dbReference>
<dbReference type="Proteomes" id="UP000694892">
    <property type="component" value="Chromosome 2L"/>
</dbReference>
<feature type="region of interest" description="Disordered" evidence="1">
    <location>
        <begin position="703"/>
        <end position="733"/>
    </location>
</feature>
<feature type="compositionally biased region" description="Basic and acidic residues" evidence="1">
    <location>
        <begin position="703"/>
        <end position="721"/>
    </location>
</feature>
<dbReference type="Pfam" id="PF08646">
    <property type="entry name" value="Rep_fac-A_C"/>
    <property type="match status" value="1"/>
</dbReference>
<evidence type="ECO:0000313" key="4">
    <source>
        <dbReference type="Proteomes" id="UP000694892"/>
    </source>
</evidence>
<dbReference type="Gene3D" id="2.40.50.140">
    <property type="entry name" value="Nucleic acid-binding proteins"/>
    <property type="match status" value="1"/>
</dbReference>
<reference evidence="4" key="1">
    <citation type="journal article" date="2016" name="Nature">
        <title>Genome evolution in the allotetraploid frog Xenopus laevis.</title>
        <authorList>
            <person name="Session A.M."/>
            <person name="Uno Y."/>
            <person name="Kwon T."/>
            <person name="Chapman J.A."/>
            <person name="Toyoda A."/>
            <person name="Takahashi S."/>
            <person name="Fukui A."/>
            <person name="Hikosaka A."/>
            <person name="Suzuki A."/>
            <person name="Kondo M."/>
            <person name="van Heeringen S.J."/>
            <person name="Quigley I."/>
            <person name="Heinz S."/>
            <person name="Ogino H."/>
            <person name="Ochi H."/>
            <person name="Hellsten U."/>
            <person name="Lyons J.B."/>
            <person name="Simakov O."/>
            <person name="Putnam N."/>
            <person name="Stites J."/>
            <person name="Kuroki Y."/>
            <person name="Tanaka T."/>
            <person name="Michiue T."/>
            <person name="Watanabe M."/>
            <person name="Bogdanovic O."/>
            <person name="Lister R."/>
            <person name="Georgiou G."/>
            <person name="Paranjpe S.S."/>
            <person name="van Kruijsbergen I."/>
            <person name="Shu S."/>
            <person name="Carlson J."/>
            <person name="Kinoshita T."/>
            <person name="Ohta Y."/>
            <person name="Mawaribuchi S."/>
            <person name="Jenkins J."/>
            <person name="Grimwood J."/>
            <person name="Schmutz J."/>
            <person name="Mitros T."/>
            <person name="Mozaffari S.V."/>
            <person name="Suzuki Y."/>
            <person name="Haramoto Y."/>
            <person name="Yamamoto T.S."/>
            <person name="Takagi C."/>
            <person name="Heald R."/>
            <person name="Miller K."/>
            <person name="Haudenschild C."/>
            <person name="Kitzman J."/>
            <person name="Nakayama T."/>
            <person name="Izutsu Y."/>
            <person name="Robert J."/>
            <person name="Fortriede J."/>
            <person name="Burns K."/>
            <person name="Lotay V."/>
            <person name="Karimi K."/>
            <person name="Yasuoka Y."/>
            <person name="Dichmann D.S."/>
            <person name="Flajnik M.F."/>
            <person name="Houston D.W."/>
            <person name="Shendure J."/>
            <person name="DuPasquier L."/>
            <person name="Vize P.D."/>
            <person name="Zorn A.M."/>
            <person name="Ito M."/>
            <person name="Marcotte E.M."/>
            <person name="Wallingford J.B."/>
            <person name="Ito Y."/>
            <person name="Asashima M."/>
            <person name="Ueno N."/>
            <person name="Matsuda Y."/>
            <person name="Veenstra G.J."/>
            <person name="Fujiyama A."/>
            <person name="Harland R.M."/>
            <person name="Taira M."/>
            <person name="Rokhsar D.S."/>
        </authorList>
    </citation>
    <scope>NUCLEOTIDE SEQUENCE [LARGE SCALE GENOMIC DNA]</scope>
    <source>
        <strain evidence="4">J</strain>
    </source>
</reference>
<dbReference type="SUPFAM" id="SSF50249">
    <property type="entry name" value="Nucleic acid-binding proteins"/>
    <property type="match status" value="1"/>
</dbReference>
<dbReference type="InterPro" id="IPR013955">
    <property type="entry name" value="Rep_factor-A_C"/>
</dbReference>
<feature type="region of interest" description="Disordered" evidence="1">
    <location>
        <begin position="341"/>
        <end position="366"/>
    </location>
</feature>
<sequence>MNGNRRFLRASVLSILGSSCTYPACQHCFTRLIRAANRFQCPRCGSGSKEAKQRYKLCLKVAEWSQLYIVTVFGSCLDKIFGTSASSLQRHLQGSIETRSNLASDGAQELLNQAVEQFFVGRNFLFGVKIPEGRAEVTSPGRVSLYNSRRHIIAAQIFPPDDGAFGFTVLDCYSRLLSSALNGLQPESGTFSPDHLKKDLSNSGSIFSPSVNNADLWQQSFALTSLNASQGSLSRESIDKDGHFNCPSQDFLCTNKHLDNTNAVSVTAPSIVSRAAAFTNKSPRPSFDNSSVVSENGRKVSGFVDCVLTSDPGDKELHKSWHSACGLSPIMNFLAKVESNAEMPTHSCKNNSKLGTRRSDRRIPRMQRWVEITTHSSREHYSIASVNNTDPPSYISQLAQCPSSPTFPFINQSPVALSAQTTTSDSLSQTPAKNQIPQNPLNPGNVQRSKHAPFWAKKKGNRKISLSQICSPSASHTPSLLKGTCRDPNGQTDGQIFAETEEPSVISKRLSDCKESYNVSSDLFEISKSPQDTVQDAALFVSVKETYPQECSLNSPKTGSGSGPAHVQKSQSCRTYWWSEITEESVLESPGSVPFAQSTPVIKQLPGPSGLGINRPPLKPLNGRSTSRRRALLKKASHMSLHLKPSTYLHISKSPDLWGLHNCSKTYTPLPSITRLSVSPLVSSAVSVPQWWGNRWSAEAAAAEKDHTECEGNVKRCKDGDPESQGGESGRKESKMALCLMTFNGTTESPSNSTVEHFHRVQAPMSPGDWSPELFIEHAPTPKHSDSLQRRLF</sequence>
<dbReference type="GO" id="GO:1902230">
    <property type="term" value="P:negative regulation of intrinsic apoptotic signaling pathway in response to DNA damage"/>
    <property type="evidence" value="ECO:0007669"/>
    <property type="project" value="InterPro"/>
</dbReference>
<protein>
    <recommendedName>
        <fullName evidence="2">Replication factor A C-terminal domain-containing protein</fullName>
    </recommendedName>
</protein>